<accession>A0ABU2BXY2</accession>
<dbReference type="SMART" id="SM00822">
    <property type="entry name" value="PKS_KR"/>
    <property type="match status" value="1"/>
</dbReference>
<comment type="caution">
    <text evidence="5">The sequence shown here is derived from an EMBL/GenBank/DDBJ whole genome shotgun (WGS) entry which is preliminary data.</text>
</comment>
<name>A0ABU2BXY2_9ACTN</name>
<gene>
    <name evidence="5" type="ORF">J2S63_002804</name>
</gene>
<dbReference type="PANTHER" id="PTHR24321">
    <property type="entry name" value="DEHYDROGENASES, SHORT CHAIN"/>
    <property type="match status" value="1"/>
</dbReference>
<comment type="similarity">
    <text evidence="1">Belongs to the short-chain dehydrogenases/reductases (SDR) family.</text>
</comment>
<feature type="domain" description="Ketoreductase" evidence="4">
    <location>
        <begin position="7"/>
        <end position="211"/>
    </location>
</feature>
<evidence type="ECO:0000256" key="1">
    <source>
        <dbReference type="ARBA" id="ARBA00006484"/>
    </source>
</evidence>
<evidence type="ECO:0000259" key="4">
    <source>
        <dbReference type="SMART" id="SM00822"/>
    </source>
</evidence>
<dbReference type="EMBL" id="JAVDYG010000001">
    <property type="protein sequence ID" value="MDR7363251.1"/>
    <property type="molecule type" value="Genomic_DNA"/>
</dbReference>
<dbReference type="Pfam" id="PF13561">
    <property type="entry name" value="adh_short_C2"/>
    <property type="match status" value="1"/>
</dbReference>
<evidence type="ECO:0000256" key="3">
    <source>
        <dbReference type="ARBA" id="ARBA00023027"/>
    </source>
</evidence>
<dbReference type="InterPro" id="IPR036291">
    <property type="entry name" value="NAD(P)-bd_dom_sf"/>
</dbReference>
<evidence type="ECO:0000313" key="6">
    <source>
        <dbReference type="Proteomes" id="UP001183648"/>
    </source>
</evidence>
<organism evidence="5 6">
    <name type="scientific">Nocardioides marmoribigeumensis</name>
    <dbReference type="NCBI Taxonomy" id="433649"/>
    <lineage>
        <taxon>Bacteria</taxon>
        <taxon>Bacillati</taxon>
        <taxon>Actinomycetota</taxon>
        <taxon>Actinomycetes</taxon>
        <taxon>Propionibacteriales</taxon>
        <taxon>Nocardioidaceae</taxon>
        <taxon>Nocardioides</taxon>
    </lineage>
</organism>
<dbReference type="PRINTS" id="PR00081">
    <property type="entry name" value="GDHRDH"/>
</dbReference>
<dbReference type="InterPro" id="IPR057326">
    <property type="entry name" value="KR_dom"/>
</dbReference>
<evidence type="ECO:0000256" key="2">
    <source>
        <dbReference type="ARBA" id="ARBA00023002"/>
    </source>
</evidence>
<keyword evidence="6" id="KW-1185">Reference proteome</keyword>
<dbReference type="PRINTS" id="PR00080">
    <property type="entry name" value="SDRFAMILY"/>
</dbReference>
<protein>
    <submittedName>
        <fullName evidence="5">NAD(P)-dependent dehydrogenase (Short-subunit alcohol dehydrogenase family)</fullName>
    </submittedName>
</protein>
<sequence>MNRFVDKVVLITGAGSGLGRAAAARVASEGAKVSLVDRDAASLADTRELIEKENPGVETLVVTADVADEAQVEHYVAATLEAFGKIDGFFNNAGVEGRQNLTEDYASAEFEKVIGINLTGAFYGLQHVLRVMRLQGHGAIVNTASVGGIRGIGNQSGYSASKHGLVGLTRNSGVEYGQYGIQVNAIAPGAIMTPMVEGSLRQIDPDNWEEIGQQFVQPNPMRRFGEAEEVAALVAFLLSGEAGFINAAVVPIDGGQSYKY</sequence>
<keyword evidence="3" id="KW-0520">NAD</keyword>
<dbReference type="Gene3D" id="3.40.50.720">
    <property type="entry name" value="NAD(P)-binding Rossmann-like Domain"/>
    <property type="match status" value="1"/>
</dbReference>
<proteinExistence type="inferred from homology"/>
<dbReference type="RefSeq" id="WP_310303440.1">
    <property type="nucleotide sequence ID" value="NZ_BAAAPS010000003.1"/>
</dbReference>
<dbReference type="SUPFAM" id="SSF51735">
    <property type="entry name" value="NAD(P)-binding Rossmann-fold domains"/>
    <property type="match status" value="1"/>
</dbReference>
<reference evidence="5 6" key="1">
    <citation type="submission" date="2023-07" db="EMBL/GenBank/DDBJ databases">
        <title>Sequencing the genomes of 1000 actinobacteria strains.</title>
        <authorList>
            <person name="Klenk H.-P."/>
        </authorList>
    </citation>
    <scope>NUCLEOTIDE SEQUENCE [LARGE SCALE GENOMIC DNA]</scope>
    <source>
        <strain evidence="5 6">DSM 19426</strain>
    </source>
</reference>
<dbReference type="Proteomes" id="UP001183648">
    <property type="component" value="Unassembled WGS sequence"/>
</dbReference>
<keyword evidence="2" id="KW-0560">Oxidoreductase</keyword>
<dbReference type="InterPro" id="IPR002347">
    <property type="entry name" value="SDR_fam"/>
</dbReference>
<evidence type="ECO:0000313" key="5">
    <source>
        <dbReference type="EMBL" id="MDR7363251.1"/>
    </source>
</evidence>
<dbReference type="PANTHER" id="PTHR24321:SF8">
    <property type="entry name" value="ESTRADIOL 17-BETA-DEHYDROGENASE 8-RELATED"/>
    <property type="match status" value="1"/>
</dbReference>